<dbReference type="InterPro" id="IPR012340">
    <property type="entry name" value="NA-bd_OB-fold"/>
</dbReference>
<evidence type="ECO:0000313" key="4">
    <source>
        <dbReference type="Proteomes" id="UP001059295"/>
    </source>
</evidence>
<dbReference type="InterPro" id="IPR003029">
    <property type="entry name" value="S1_domain"/>
</dbReference>
<dbReference type="InterPro" id="IPR040764">
    <property type="entry name" value="CvfB_WH"/>
</dbReference>
<organism evidence="3 4">
    <name type="scientific">Alistipes ihumii AP11</name>
    <dbReference type="NCBI Taxonomy" id="1211813"/>
    <lineage>
        <taxon>Bacteria</taxon>
        <taxon>Pseudomonadati</taxon>
        <taxon>Bacteroidota</taxon>
        <taxon>Bacteroidia</taxon>
        <taxon>Bacteroidales</taxon>
        <taxon>Rikenellaceae</taxon>
        <taxon>Alistipes</taxon>
    </lineage>
</organism>
<dbReference type="EMBL" id="CP102294">
    <property type="protein sequence ID" value="UWN57279.1"/>
    <property type="molecule type" value="Genomic_DNA"/>
</dbReference>
<keyword evidence="4" id="KW-1185">Reference proteome</keyword>
<evidence type="ECO:0000259" key="2">
    <source>
        <dbReference type="SMART" id="SM00316"/>
    </source>
</evidence>
<dbReference type="Pfam" id="PF13509">
    <property type="entry name" value="S1_2"/>
    <property type="match status" value="2"/>
</dbReference>
<dbReference type="PANTHER" id="PTHR37296">
    <property type="entry name" value="CONSERVED VIRULENCE FACTOR B"/>
    <property type="match status" value="1"/>
</dbReference>
<name>A0ABY5V0M0_9BACT</name>
<dbReference type="PANTHER" id="PTHR37296:SF1">
    <property type="entry name" value="CONSERVED VIRULENCE FACTOR B"/>
    <property type="match status" value="1"/>
</dbReference>
<dbReference type="Pfam" id="PF17783">
    <property type="entry name" value="WHD_CvfB"/>
    <property type="match status" value="1"/>
</dbReference>
<feature type="domain" description="S1 motif" evidence="2">
    <location>
        <begin position="3"/>
        <end position="64"/>
    </location>
</feature>
<dbReference type="Gene3D" id="2.40.50.140">
    <property type="entry name" value="Nucleic acid-binding proteins"/>
    <property type="match status" value="2"/>
</dbReference>
<sequence>MLTAGHYHTLTVRRISDHGLYLGNEEGDEVLLPNRFVSLSDRIGDRKEVFVYHDSEDRLVATTERPLATVGQAAFLEAVDKTVHGAFLDWGIPAKHLFLPNRNQQGRIEIGKKYVVYVYSDNITGRAVATTYLKSFVDNAEPSVAPRDETDILVALESPIGFRVVVNDRHWGMIYRNQIFRPVHVGDRMKAYVTRITEDNRIDLSLQKQGYDEVKESAERLLELLRKAGGTLPLGDDSAPDAIHKHTGMSKKTFKRSAGRLFKQGIVILEKERITLK</sequence>
<reference evidence="3" key="1">
    <citation type="journal article" date="2022" name="Cell">
        <title>Design, construction, and in vivo augmentation of a complex gut microbiome.</title>
        <authorList>
            <person name="Cheng A.G."/>
            <person name="Ho P.Y."/>
            <person name="Aranda-Diaz A."/>
            <person name="Jain S."/>
            <person name="Yu F.B."/>
            <person name="Meng X."/>
            <person name="Wang M."/>
            <person name="Iakiviak M."/>
            <person name="Nagashima K."/>
            <person name="Zhao A."/>
            <person name="Murugkar P."/>
            <person name="Patil A."/>
            <person name="Atabakhsh K."/>
            <person name="Weakley A."/>
            <person name="Yan J."/>
            <person name="Brumbaugh A.R."/>
            <person name="Higginbottom S."/>
            <person name="Dimas A."/>
            <person name="Shiver A.L."/>
            <person name="Deutschbauer A."/>
            <person name="Neff N."/>
            <person name="Sonnenburg J.L."/>
            <person name="Huang K.C."/>
            <person name="Fischbach M.A."/>
        </authorList>
    </citation>
    <scope>NUCLEOTIDE SEQUENCE</scope>
    <source>
        <strain evidence="3">AP11</strain>
    </source>
</reference>
<proteinExistence type="inferred from homology"/>
<accession>A0ABY5V0M0</accession>
<dbReference type="GeneID" id="82890157"/>
<dbReference type="Proteomes" id="UP001059295">
    <property type="component" value="Chromosome"/>
</dbReference>
<dbReference type="InterPro" id="IPR014464">
    <property type="entry name" value="CvfB_fam"/>
</dbReference>
<feature type="domain" description="S1 motif" evidence="2">
    <location>
        <begin position="145"/>
        <end position="207"/>
    </location>
</feature>
<evidence type="ECO:0000256" key="1">
    <source>
        <dbReference type="PIRNR" id="PIRNR012524"/>
    </source>
</evidence>
<dbReference type="PIRSF" id="PIRSF012524">
    <property type="entry name" value="YitL_S1"/>
    <property type="match status" value="1"/>
</dbReference>
<dbReference type="RefSeq" id="WP_019245339.1">
    <property type="nucleotide sequence ID" value="NZ_CAPH01000007.1"/>
</dbReference>
<comment type="similarity">
    <text evidence="1">Belongs to the CvfB family.</text>
</comment>
<protein>
    <submittedName>
        <fullName evidence="3">S1-like domain-containing RNA-binding protein</fullName>
    </submittedName>
</protein>
<dbReference type="Gene3D" id="1.10.10.10">
    <property type="entry name" value="Winged helix-like DNA-binding domain superfamily/Winged helix DNA-binding domain"/>
    <property type="match status" value="1"/>
</dbReference>
<dbReference type="InterPro" id="IPR039566">
    <property type="entry name" value="CvfB_S1_st"/>
</dbReference>
<gene>
    <name evidence="3" type="ORF">NQ491_00445</name>
</gene>
<dbReference type="InterPro" id="IPR036388">
    <property type="entry name" value="WH-like_DNA-bd_sf"/>
</dbReference>
<dbReference type="SMART" id="SM00316">
    <property type="entry name" value="S1"/>
    <property type="match status" value="2"/>
</dbReference>
<evidence type="ECO:0000313" key="3">
    <source>
        <dbReference type="EMBL" id="UWN57279.1"/>
    </source>
</evidence>